<dbReference type="GO" id="GO:0008483">
    <property type="term" value="F:transaminase activity"/>
    <property type="evidence" value="ECO:0007669"/>
    <property type="project" value="UniProtKB-KW"/>
</dbReference>
<dbReference type="InterPro" id="IPR015421">
    <property type="entry name" value="PyrdxlP-dep_Trfase_major"/>
</dbReference>
<evidence type="ECO:0000256" key="6">
    <source>
        <dbReference type="ARBA" id="ARBA00022898"/>
    </source>
</evidence>
<proteinExistence type="inferred from homology"/>
<keyword evidence="4" id="KW-0032">Aminotransferase</keyword>
<dbReference type="PANTHER" id="PTHR42790">
    <property type="entry name" value="AMINOTRANSFERASE"/>
    <property type="match status" value="1"/>
</dbReference>
<dbReference type="InterPro" id="IPR004839">
    <property type="entry name" value="Aminotransferase_I/II_large"/>
</dbReference>
<dbReference type="CDD" id="cd00609">
    <property type="entry name" value="AAT_like"/>
    <property type="match status" value="1"/>
</dbReference>
<reference evidence="8 9" key="1">
    <citation type="submission" date="2016-10" db="EMBL/GenBank/DDBJ databases">
        <authorList>
            <person name="de Groot N.N."/>
        </authorList>
    </citation>
    <scope>NUCLEOTIDE SEQUENCE [LARGE SCALE GENOMIC DNA]</scope>
    <source>
        <strain evidence="8 9">DSM 797</strain>
    </source>
</reference>
<keyword evidence="9" id="KW-1185">Reference proteome</keyword>
<protein>
    <submittedName>
        <fullName evidence="8">2-aminoadipate transaminase</fullName>
    </submittedName>
</protein>
<name>A0A1G9U7E1_9FIRM</name>
<comment type="cofactor">
    <cofactor evidence="1">
        <name>pyridoxal 5'-phosphate</name>
        <dbReference type="ChEBI" id="CHEBI:597326"/>
    </cofactor>
</comment>
<dbReference type="Gene3D" id="3.90.1150.10">
    <property type="entry name" value="Aspartate Aminotransferase, domain 1"/>
    <property type="match status" value="1"/>
</dbReference>
<evidence type="ECO:0000256" key="3">
    <source>
        <dbReference type="ARBA" id="ARBA00011738"/>
    </source>
</evidence>
<dbReference type="EMBL" id="FNGW01000015">
    <property type="protein sequence ID" value="SDM55841.1"/>
    <property type="molecule type" value="Genomic_DNA"/>
</dbReference>
<dbReference type="SUPFAM" id="SSF53383">
    <property type="entry name" value="PLP-dependent transferases"/>
    <property type="match status" value="1"/>
</dbReference>
<evidence type="ECO:0000256" key="2">
    <source>
        <dbReference type="ARBA" id="ARBA00007441"/>
    </source>
</evidence>
<evidence type="ECO:0000313" key="9">
    <source>
        <dbReference type="Proteomes" id="UP000199068"/>
    </source>
</evidence>
<evidence type="ECO:0000256" key="1">
    <source>
        <dbReference type="ARBA" id="ARBA00001933"/>
    </source>
</evidence>
<accession>A0A1G9U7E1</accession>
<dbReference type="Gene3D" id="3.40.640.10">
    <property type="entry name" value="Type I PLP-dependent aspartate aminotransferase-like (Major domain)"/>
    <property type="match status" value="1"/>
</dbReference>
<keyword evidence="5" id="KW-0808">Transferase</keyword>
<dbReference type="InterPro" id="IPR015422">
    <property type="entry name" value="PyrdxlP-dep_Trfase_small"/>
</dbReference>
<dbReference type="PANTHER" id="PTHR42790:SF19">
    <property type="entry name" value="KYNURENINE_ALPHA-AMINOADIPATE AMINOTRANSFERASE, MITOCHONDRIAL"/>
    <property type="match status" value="1"/>
</dbReference>
<evidence type="ECO:0000256" key="4">
    <source>
        <dbReference type="ARBA" id="ARBA00022576"/>
    </source>
</evidence>
<dbReference type="STRING" id="1121325.SAMN04515677_11529"/>
<feature type="domain" description="Aminotransferase class I/classII large" evidence="7">
    <location>
        <begin position="52"/>
        <end position="386"/>
    </location>
</feature>
<dbReference type="FunFam" id="3.40.640.10:FF:000053">
    <property type="entry name" value="Aminotransferase, class I"/>
    <property type="match status" value="1"/>
</dbReference>
<gene>
    <name evidence="8" type="ORF">SAMN04515677_11529</name>
</gene>
<sequence length="401" mass="45441">MAIKFAKRMDKLKGSEIRELLKLTEKPEVISFAGGLPAPELFPVEEMKKISTLVLEEAGTAALQYSTTEGFQPLREHIADRMNSKNKTNVNKDDILITNGSQQGLDFAGKVFLDEGDVVLCESPSYLGALNAFKAYSPKFIEIPTDKNGMIMEELEKVLATTDRVKMIYVIPDFQNPTGRTWPLERRKKFMEIIEKYEIPVVEDNPYGELRFEGENLPSLKSMDKKGLIIFLGSFSKIFCPGYRIGWTCASHEILQKFIFVKQGADLQASTISQREVSKFMDIYDLDAHVEKLKEVYSRRRDLMLKTMKEELPEGLEYTHPEGGLFTWVELPGDLNSKVIMEDCVKNNVAYVPGGSFFPNGGKENCFRLNYSTATDDQIVEGIKRLGVVLRKHMEVETTEA</sequence>
<evidence type="ECO:0000259" key="7">
    <source>
        <dbReference type="Pfam" id="PF00155"/>
    </source>
</evidence>
<dbReference type="Proteomes" id="UP000199068">
    <property type="component" value="Unassembled WGS sequence"/>
</dbReference>
<dbReference type="AlphaFoldDB" id="A0A1G9U7E1"/>
<comment type="subunit">
    <text evidence="3">Homodimer.</text>
</comment>
<evidence type="ECO:0000256" key="5">
    <source>
        <dbReference type="ARBA" id="ARBA00022679"/>
    </source>
</evidence>
<dbReference type="GO" id="GO:0030170">
    <property type="term" value="F:pyridoxal phosphate binding"/>
    <property type="evidence" value="ECO:0007669"/>
    <property type="project" value="InterPro"/>
</dbReference>
<dbReference type="RefSeq" id="WP_092727778.1">
    <property type="nucleotide sequence ID" value="NZ_FNGW01000015.1"/>
</dbReference>
<evidence type="ECO:0000313" key="8">
    <source>
        <dbReference type="EMBL" id="SDM55841.1"/>
    </source>
</evidence>
<organism evidence="8 9">
    <name type="scientific">Romboutsia lituseburensis DSM 797</name>
    <dbReference type="NCBI Taxonomy" id="1121325"/>
    <lineage>
        <taxon>Bacteria</taxon>
        <taxon>Bacillati</taxon>
        <taxon>Bacillota</taxon>
        <taxon>Clostridia</taxon>
        <taxon>Peptostreptococcales</taxon>
        <taxon>Peptostreptococcaceae</taxon>
        <taxon>Romboutsia</taxon>
    </lineage>
</organism>
<keyword evidence="6" id="KW-0663">Pyridoxal phosphate</keyword>
<dbReference type="Pfam" id="PF00155">
    <property type="entry name" value="Aminotran_1_2"/>
    <property type="match status" value="1"/>
</dbReference>
<dbReference type="InterPro" id="IPR050859">
    <property type="entry name" value="Class-I_PLP-dep_aminotransf"/>
</dbReference>
<dbReference type="GO" id="GO:1901605">
    <property type="term" value="P:alpha-amino acid metabolic process"/>
    <property type="evidence" value="ECO:0007669"/>
    <property type="project" value="TreeGrafter"/>
</dbReference>
<dbReference type="InterPro" id="IPR015424">
    <property type="entry name" value="PyrdxlP-dep_Trfase"/>
</dbReference>
<comment type="similarity">
    <text evidence="2">Belongs to the class-I pyridoxal-phosphate-dependent aminotransferase family.</text>
</comment>